<dbReference type="PANTHER" id="PTHR24559:SF444">
    <property type="entry name" value="REVERSE TRANSCRIPTASE DOMAIN-CONTAINING PROTEIN"/>
    <property type="match status" value="1"/>
</dbReference>
<reference evidence="2 3" key="1">
    <citation type="journal article" date="2022" name="G3 (Bethesda)">
        <title>Whole-genome sequence and methylome profiling of the almond [Prunus dulcis (Mill.) D.A. Webb] cultivar 'Nonpareil'.</title>
        <authorList>
            <person name="D'Amico-Willman K.M."/>
            <person name="Ouma W.Z."/>
            <person name="Meulia T."/>
            <person name="Sideli G.M."/>
            <person name="Gradziel T.M."/>
            <person name="Fresnedo-Ramirez J."/>
        </authorList>
    </citation>
    <scope>NUCLEOTIDE SEQUENCE [LARGE SCALE GENOMIC DNA]</scope>
    <source>
        <strain evidence="2">Clone GOH B32 T37-40</strain>
    </source>
</reference>
<dbReference type="Gene3D" id="3.30.70.270">
    <property type="match status" value="1"/>
</dbReference>
<accession>A0AAD4ZYJ0</accession>
<dbReference type="InterPro" id="IPR000477">
    <property type="entry name" value="RT_dom"/>
</dbReference>
<dbReference type="InterPro" id="IPR053134">
    <property type="entry name" value="RNA-dir_DNA_polymerase"/>
</dbReference>
<keyword evidence="3" id="KW-1185">Reference proteome</keyword>
<dbReference type="AlphaFoldDB" id="A0AAD4ZYJ0"/>
<evidence type="ECO:0000313" key="3">
    <source>
        <dbReference type="Proteomes" id="UP001054821"/>
    </source>
</evidence>
<protein>
    <recommendedName>
        <fullName evidence="1">Reverse transcriptase domain-containing protein</fullName>
    </recommendedName>
</protein>
<dbReference type="Proteomes" id="UP001054821">
    <property type="component" value="Chromosome 1"/>
</dbReference>
<dbReference type="Gene3D" id="3.10.10.10">
    <property type="entry name" value="HIV Type 1 Reverse Transcriptase, subunit A, domain 1"/>
    <property type="match status" value="1"/>
</dbReference>
<proteinExistence type="predicted"/>
<dbReference type="InterPro" id="IPR043502">
    <property type="entry name" value="DNA/RNA_pol_sf"/>
</dbReference>
<evidence type="ECO:0000313" key="2">
    <source>
        <dbReference type="EMBL" id="KAI5356456.1"/>
    </source>
</evidence>
<dbReference type="PANTHER" id="PTHR24559">
    <property type="entry name" value="TRANSPOSON TY3-I GAG-POL POLYPROTEIN"/>
    <property type="match status" value="1"/>
</dbReference>
<dbReference type="PROSITE" id="PS50878">
    <property type="entry name" value="RT_POL"/>
    <property type="match status" value="1"/>
</dbReference>
<organism evidence="2 3">
    <name type="scientific">Prunus dulcis</name>
    <name type="common">Almond</name>
    <name type="synonym">Amygdalus dulcis</name>
    <dbReference type="NCBI Taxonomy" id="3755"/>
    <lineage>
        <taxon>Eukaryota</taxon>
        <taxon>Viridiplantae</taxon>
        <taxon>Streptophyta</taxon>
        <taxon>Embryophyta</taxon>
        <taxon>Tracheophyta</taxon>
        <taxon>Spermatophyta</taxon>
        <taxon>Magnoliopsida</taxon>
        <taxon>eudicotyledons</taxon>
        <taxon>Gunneridae</taxon>
        <taxon>Pentapetalae</taxon>
        <taxon>rosids</taxon>
        <taxon>fabids</taxon>
        <taxon>Rosales</taxon>
        <taxon>Rosaceae</taxon>
        <taxon>Amygdaloideae</taxon>
        <taxon>Amygdaleae</taxon>
        <taxon>Prunus</taxon>
    </lineage>
</organism>
<evidence type="ECO:0000259" key="1">
    <source>
        <dbReference type="PROSITE" id="PS50878"/>
    </source>
</evidence>
<name>A0AAD4ZYJ0_PRUDU</name>
<dbReference type="SUPFAM" id="SSF56672">
    <property type="entry name" value="DNA/RNA polymerases"/>
    <property type="match status" value="1"/>
</dbReference>
<dbReference type="InterPro" id="IPR043128">
    <property type="entry name" value="Rev_trsase/Diguanyl_cyclase"/>
</dbReference>
<dbReference type="CDD" id="cd01647">
    <property type="entry name" value="RT_LTR"/>
    <property type="match status" value="1"/>
</dbReference>
<gene>
    <name evidence="2" type="ORF">L3X38_009352</name>
</gene>
<feature type="domain" description="Reverse transcriptase" evidence="1">
    <location>
        <begin position="1"/>
        <end position="152"/>
    </location>
</feature>
<sequence>MCVDYTNLNRACPKDSCPLPHIDQLVNATAGHTLLNFMDAYSGYNQIFMHPEDQAHTSFITDRALYCYKVMPFRLKNAEATYQRLVNSLFAPLIGNTMEVYVDDMLVKSRTADQHIPNLSAMFTILKQYRMRLNPTKCAFGVASGKFLGFLISQRGIKVNLEKIQAILDLTIPKTVKNIQSLTGRVAALTRFISKATEFATASILEDQQNTLIQNHVSQETHFVPSTCTLAKPGIKLLPS</sequence>
<dbReference type="EMBL" id="JAJFAZ020000001">
    <property type="protein sequence ID" value="KAI5356456.1"/>
    <property type="molecule type" value="Genomic_DNA"/>
</dbReference>
<comment type="caution">
    <text evidence="2">The sequence shown here is derived from an EMBL/GenBank/DDBJ whole genome shotgun (WGS) entry which is preliminary data.</text>
</comment>
<dbReference type="Pfam" id="PF00078">
    <property type="entry name" value="RVT_1"/>
    <property type="match status" value="1"/>
</dbReference>